<dbReference type="InterPro" id="IPR011991">
    <property type="entry name" value="ArsR-like_HTH"/>
</dbReference>
<dbReference type="Gene3D" id="1.10.10.10">
    <property type="entry name" value="Winged helix-like DNA-binding domain superfamily/Winged helix DNA-binding domain"/>
    <property type="match status" value="1"/>
</dbReference>
<dbReference type="AlphaFoldDB" id="A0A8J3IRE4"/>
<evidence type="ECO:0000313" key="2">
    <source>
        <dbReference type="EMBL" id="GHO95520.1"/>
    </source>
</evidence>
<evidence type="ECO:0000259" key="1">
    <source>
        <dbReference type="SMART" id="SM00418"/>
    </source>
</evidence>
<reference evidence="2" key="1">
    <citation type="submission" date="2020-10" db="EMBL/GenBank/DDBJ databases">
        <title>Taxonomic study of unclassified bacteria belonging to the class Ktedonobacteria.</title>
        <authorList>
            <person name="Yabe S."/>
            <person name="Wang C.M."/>
            <person name="Zheng Y."/>
            <person name="Sakai Y."/>
            <person name="Cavaletti L."/>
            <person name="Monciardini P."/>
            <person name="Donadio S."/>
        </authorList>
    </citation>
    <scope>NUCLEOTIDE SEQUENCE</scope>
    <source>
        <strain evidence="2">ID150040</strain>
    </source>
</reference>
<keyword evidence="3" id="KW-1185">Reference proteome</keyword>
<dbReference type="Proteomes" id="UP000597444">
    <property type="component" value="Unassembled WGS sequence"/>
</dbReference>
<accession>A0A8J3IRE4</accession>
<evidence type="ECO:0000313" key="3">
    <source>
        <dbReference type="Proteomes" id="UP000597444"/>
    </source>
</evidence>
<protein>
    <recommendedName>
        <fullName evidence="1">HTH arsR-type domain-containing protein</fullName>
    </recommendedName>
</protein>
<feature type="domain" description="HTH arsR-type" evidence="1">
    <location>
        <begin position="9"/>
        <end position="87"/>
    </location>
</feature>
<dbReference type="RefSeq" id="WP_220206192.1">
    <property type="nucleotide sequence ID" value="NZ_BNJK01000001.1"/>
</dbReference>
<dbReference type="Pfam" id="PF01022">
    <property type="entry name" value="HTH_5"/>
    <property type="match status" value="1"/>
</dbReference>
<name>A0A8J3IRE4_9CHLR</name>
<proteinExistence type="predicted"/>
<dbReference type="InterPro" id="IPR036390">
    <property type="entry name" value="WH_DNA-bd_sf"/>
</dbReference>
<dbReference type="SMART" id="SM00418">
    <property type="entry name" value="HTH_ARSR"/>
    <property type="match status" value="1"/>
</dbReference>
<dbReference type="GO" id="GO:0003700">
    <property type="term" value="F:DNA-binding transcription factor activity"/>
    <property type="evidence" value="ECO:0007669"/>
    <property type="project" value="InterPro"/>
</dbReference>
<dbReference type="EMBL" id="BNJK01000001">
    <property type="protein sequence ID" value="GHO95520.1"/>
    <property type="molecule type" value="Genomic_DNA"/>
</dbReference>
<dbReference type="InterPro" id="IPR036388">
    <property type="entry name" value="WH-like_DNA-bd_sf"/>
</dbReference>
<dbReference type="CDD" id="cd00090">
    <property type="entry name" value="HTH_ARSR"/>
    <property type="match status" value="1"/>
</dbReference>
<dbReference type="InterPro" id="IPR001845">
    <property type="entry name" value="HTH_ArsR_DNA-bd_dom"/>
</dbReference>
<dbReference type="SUPFAM" id="SSF46785">
    <property type="entry name" value="Winged helix' DNA-binding domain"/>
    <property type="match status" value="1"/>
</dbReference>
<gene>
    <name evidence="2" type="ORF">KSF_055680</name>
</gene>
<organism evidence="2 3">
    <name type="scientific">Reticulibacter mediterranei</name>
    <dbReference type="NCBI Taxonomy" id="2778369"/>
    <lineage>
        <taxon>Bacteria</taxon>
        <taxon>Bacillati</taxon>
        <taxon>Chloroflexota</taxon>
        <taxon>Ktedonobacteria</taxon>
        <taxon>Ktedonobacterales</taxon>
        <taxon>Reticulibacteraceae</taxon>
        <taxon>Reticulibacter</taxon>
    </lineage>
</organism>
<comment type="caution">
    <text evidence="2">The sequence shown here is derived from an EMBL/GenBank/DDBJ whole genome shotgun (WGS) entry which is preliminary data.</text>
</comment>
<sequence>MAITNWNQRFFSSTRGRIVVLLRRASRTVDELAQALDLTDNAVRTHLTTLERDGIVQQRGERRSTSKPAHIYDLTPAAEQLFPKAYGLVLQRLLAVLAKQLEPAELETILQETGRALAAQRDSTSSTLQQRLDVAVEALNEMGGMAELEQCENGYCIHSHACPLATAAQNHPAICQLVEAFIAEIVGISVQNHCESGEIQRCQFRIAQA</sequence>